<evidence type="ECO:0000256" key="3">
    <source>
        <dbReference type="ARBA" id="ARBA00023030"/>
    </source>
</evidence>
<dbReference type="PANTHER" id="PTHR11589">
    <property type="entry name" value="NERVE GROWTH FACTOR NGF -RELATED"/>
    <property type="match status" value="1"/>
</dbReference>
<dbReference type="RefSeq" id="XP_016104430.1">
    <property type="nucleotide sequence ID" value="XM_016248944.1"/>
</dbReference>
<dbReference type="GO" id="GO:0005615">
    <property type="term" value="C:extracellular space"/>
    <property type="evidence" value="ECO:0007669"/>
    <property type="project" value="TreeGrafter"/>
</dbReference>
<dbReference type="RefSeq" id="XP_016104429.1">
    <property type="nucleotide sequence ID" value="XM_016248943.1"/>
</dbReference>
<evidence type="ECO:0000259" key="6">
    <source>
        <dbReference type="SMART" id="SM00140"/>
    </source>
</evidence>
<dbReference type="PROSITE" id="PS50270">
    <property type="entry name" value="NGF_2"/>
    <property type="match status" value="1"/>
</dbReference>
<organism evidence="7 8">
    <name type="scientific">Sinocyclocheilus grahami</name>
    <name type="common">Dianchi golden-line fish</name>
    <name type="synonym">Barbus grahami</name>
    <dbReference type="NCBI Taxonomy" id="75366"/>
    <lineage>
        <taxon>Eukaryota</taxon>
        <taxon>Metazoa</taxon>
        <taxon>Chordata</taxon>
        <taxon>Craniata</taxon>
        <taxon>Vertebrata</taxon>
        <taxon>Euteleostomi</taxon>
        <taxon>Actinopterygii</taxon>
        <taxon>Neopterygii</taxon>
        <taxon>Teleostei</taxon>
        <taxon>Ostariophysi</taxon>
        <taxon>Cypriniformes</taxon>
        <taxon>Cyprinidae</taxon>
        <taxon>Cyprininae</taxon>
        <taxon>Sinocyclocheilus</taxon>
    </lineage>
</organism>
<dbReference type="PROSITE" id="PS00248">
    <property type="entry name" value="NGF_1"/>
    <property type="match status" value="1"/>
</dbReference>
<dbReference type="OrthoDB" id="8959386at2759"/>
<dbReference type="GO" id="GO:0050804">
    <property type="term" value="P:modulation of chemical synaptic transmission"/>
    <property type="evidence" value="ECO:0007669"/>
    <property type="project" value="TreeGrafter"/>
</dbReference>
<evidence type="ECO:0000256" key="5">
    <source>
        <dbReference type="SAM" id="SignalP"/>
    </source>
</evidence>
<dbReference type="GO" id="GO:0038180">
    <property type="term" value="P:nerve growth factor signaling pathway"/>
    <property type="evidence" value="ECO:0007669"/>
    <property type="project" value="TreeGrafter"/>
</dbReference>
<name>A0A672SUW6_SINGR</name>
<dbReference type="RefSeq" id="XP_016104427.1">
    <property type="nucleotide sequence ID" value="XM_016248941.1"/>
</dbReference>
<dbReference type="KEGG" id="sgh:107563977"/>
<dbReference type="SMART" id="SM00140">
    <property type="entry name" value="NGF"/>
    <property type="match status" value="1"/>
</dbReference>
<evidence type="ECO:0000313" key="8">
    <source>
        <dbReference type="Proteomes" id="UP000472262"/>
    </source>
</evidence>
<evidence type="ECO:0000256" key="1">
    <source>
        <dbReference type="ARBA" id="ARBA00010783"/>
    </source>
</evidence>
<dbReference type="GO" id="GO:0043524">
    <property type="term" value="P:negative regulation of neuron apoptotic process"/>
    <property type="evidence" value="ECO:0007669"/>
    <property type="project" value="TreeGrafter"/>
</dbReference>
<evidence type="ECO:0000313" key="7">
    <source>
        <dbReference type="Ensembl" id="ENSSGRP00000104951.1"/>
    </source>
</evidence>
<dbReference type="Gene3D" id="2.10.90.10">
    <property type="entry name" value="Cystine-knot cytokines"/>
    <property type="match status" value="1"/>
</dbReference>
<gene>
    <name evidence="7" type="primary">LOC107563977</name>
</gene>
<keyword evidence="3" id="KW-0339">Growth factor</keyword>
<accession>A0A672SUW6</accession>
<dbReference type="GO" id="GO:0008083">
    <property type="term" value="F:growth factor activity"/>
    <property type="evidence" value="ECO:0007669"/>
    <property type="project" value="UniProtKB-KW"/>
</dbReference>
<dbReference type="GO" id="GO:0008021">
    <property type="term" value="C:synaptic vesicle"/>
    <property type="evidence" value="ECO:0007669"/>
    <property type="project" value="TreeGrafter"/>
</dbReference>
<dbReference type="GO" id="GO:0030425">
    <property type="term" value="C:dendrite"/>
    <property type="evidence" value="ECO:0007669"/>
    <property type="project" value="TreeGrafter"/>
</dbReference>
<sequence>MHWLPLVAMVIASALPFPQSPVPRLVAASIEPGRNDSNSSNVPTVNISMPTNSSVNNDSHDAVSHNNYSAHDISPHRTVDKQSTFEEDHIAKDRANRENLLIEDSFVNNTKQDYTGGGRTTGADASRPHDPRKYKSQQILAEKASSQSNDILKDYQLESSQFHEENSIEAETFLKDDRNARSKLRDGPLEGPKVSLQSSPVQEHLDEAHTIGSTNAKELVQQYGGFGIEPGFGFDDIGLRDEDQLLLLDAHPRVLFSPALSPPKHPPLLLMLELGFLADDVKDEESHMMDANPSAHGGDKETYRNLLLGLSDSDGHIPSVRRKRQAVHSTQGVARSVCEAESRWVTNKKTAVDFLSNTVTILQEIQTQTGPLKQHFYETKCRKPDPNRKGEVQAVEGAGCLGVDKKHWMSRCETKQSYVRALTSDENKRIGWRWIRIDSSCVCVLLTRGTYNTKKFERGREREGRRYS</sequence>
<reference evidence="7" key="1">
    <citation type="submission" date="2025-08" db="UniProtKB">
        <authorList>
            <consortium name="Ensembl"/>
        </authorList>
    </citation>
    <scope>IDENTIFICATION</scope>
</reference>
<dbReference type="GO" id="GO:0007169">
    <property type="term" value="P:cell surface receptor protein tyrosine kinase signaling pathway"/>
    <property type="evidence" value="ECO:0007669"/>
    <property type="project" value="TreeGrafter"/>
</dbReference>
<dbReference type="GO" id="GO:0048812">
    <property type="term" value="P:neuron projection morphogenesis"/>
    <property type="evidence" value="ECO:0007669"/>
    <property type="project" value="TreeGrafter"/>
</dbReference>
<dbReference type="AlphaFoldDB" id="A0A672SUW6"/>
<dbReference type="GO" id="GO:0005163">
    <property type="term" value="F:nerve growth factor receptor binding"/>
    <property type="evidence" value="ECO:0007669"/>
    <property type="project" value="TreeGrafter"/>
</dbReference>
<dbReference type="InterPro" id="IPR002072">
    <property type="entry name" value="Nerve_growth_factor-rel"/>
</dbReference>
<dbReference type="InterPro" id="IPR029034">
    <property type="entry name" value="Cystine-knot_cytokine"/>
</dbReference>
<dbReference type="Ensembl" id="ENSSGRT00000111573.1">
    <property type="protein sequence ID" value="ENSSGRP00000104951.1"/>
    <property type="gene ID" value="ENSSGRG00000051996.1"/>
</dbReference>
<feature type="region of interest" description="Disordered" evidence="4">
    <location>
        <begin position="109"/>
        <end position="135"/>
    </location>
</feature>
<dbReference type="Pfam" id="PF00243">
    <property type="entry name" value="NGF"/>
    <property type="match status" value="1"/>
</dbReference>
<dbReference type="GO" id="GO:0030424">
    <property type="term" value="C:axon"/>
    <property type="evidence" value="ECO:0007669"/>
    <property type="project" value="TreeGrafter"/>
</dbReference>
<dbReference type="OMA" id="KRREHRH"/>
<dbReference type="PANTHER" id="PTHR11589:SF8">
    <property type="entry name" value="NEUROTROPHIN-4"/>
    <property type="match status" value="1"/>
</dbReference>
<comment type="similarity">
    <text evidence="1">Belongs to the NGF-beta family.</text>
</comment>
<feature type="region of interest" description="Disordered" evidence="4">
    <location>
        <begin position="30"/>
        <end position="60"/>
    </location>
</feature>
<feature type="compositionally biased region" description="Polar residues" evidence="4">
    <location>
        <begin position="35"/>
        <end position="57"/>
    </location>
</feature>
<dbReference type="InterPro" id="IPR019846">
    <property type="entry name" value="Nerve_growth_factor_CS"/>
</dbReference>
<feature type="signal peptide" evidence="5">
    <location>
        <begin position="1"/>
        <end position="16"/>
    </location>
</feature>
<proteinExistence type="inferred from homology"/>
<reference evidence="7" key="2">
    <citation type="submission" date="2025-09" db="UniProtKB">
        <authorList>
            <consortium name="Ensembl"/>
        </authorList>
    </citation>
    <scope>IDENTIFICATION</scope>
</reference>
<keyword evidence="5" id="KW-0732">Signal</keyword>
<dbReference type="SUPFAM" id="SSF57501">
    <property type="entry name" value="Cystine-knot cytokines"/>
    <property type="match status" value="1"/>
</dbReference>
<feature type="domain" description="Nerve growth factor-related" evidence="6">
    <location>
        <begin position="329"/>
        <end position="444"/>
    </location>
</feature>
<dbReference type="GO" id="GO:0021675">
    <property type="term" value="P:nerve development"/>
    <property type="evidence" value="ECO:0007669"/>
    <property type="project" value="TreeGrafter"/>
</dbReference>
<dbReference type="InParanoid" id="A0A672SUW6"/>
<dbReference type="GeneID" id="107563977"/>
<dbReference type="InterPro" id="IPR020408">
    <property type="entry name" value="Nerve_growth_factor-like"/>
</dbReference>
<protein>
    <recommendedName>
        <fullName evidence="2">Neurotrophin-4</fullName>
    </recommendedName>
</protein>
<evidence type="ECO:0000256" key="2">
    <source>
        <dbReference type="ARBA" id="ARBA00018008"/>
    </source>
</evidence>
<feature type="chain" id="PRO_5025650589" description="Neurotrophin-4" evidence="5">
    <location>
        <begin position="17"/>
        <end position="468"/>
    </location>
</feature>
<dbReference type="RefSeq" id="XP_016104426.1">
    <property type="nucleotide sequence ID" value="XM_016248940.1"/>
</dbReference>
<dbReference type="PRINTS" id="PR00268">
    <property type="entry name" value="NGF"/>
</dbReference>
<keyword evidence="8" id="KW-1185">Reference proteome</keyword>
<dbReference type="Proteomes" id="UP000472262">
    <property type="component" value="Unassembled WGS sequence"/>
</dbReference>
<evidence type="ECO:0000256" key="4">
    <source>
        <dbReference type="SAM" id="MobiDB-lite"/>
    </source>
</evidence>